<reference evidence="2" key="1">
    <citation type="journal article" date="2019" name="Int. J. Syst. Evol. Microbiol.">
        <title>The Global Catalogue of Microorganisms (GCM) 10K type strain sequencing project: providing services to taxonomists for standard genome sequencing and annotation.</title>
        <authorList>
            <consortium name="The Broad Institute Genomics Platform"/>
            <consortium name="The Broad Institute Genome Sequencing Center for Infectious Disease"/>
            <person name="Wu L."/>
            <person name="Ma J."/>
        </authorList>
    </citation>
    <scope>NUCLEOTIDE SEQUENCE [LARGE SCALE GENOMIC DNA]</scope>
    <source>
        <strain evidence="2">CCUG 53903</strain>
    </source>
</reference>
<sequence>MTRNGPDDATRKGSSDVEAIEGLLAFAQTRPRWSGSAALKSASEAIAKSRALALAEKSPGERTALLARCLRTTAKLLMKRGRATEALPLAQEAVALTRSLGGGALVTSLVCLASAQEALHRYSDAAATIAEADQVPPPDPG</sequence>
<dbReference type="Proteomes" id="UP001596058">
    <property type="component" value="Unassembled WGS sequence"/>
</dbReference>
<evidence type="ECO:0000313" key="2">
    <source>
        <dbReference type="Proteomes" id="UP001596058"/>
    </source>
</evidence>
<evidence type="ECO:0008006" key="3">
    <source>
        <dbReference type="Google" id="ProtNLM"/>
    </source>
</evidence>
<organism evidence="1 2">
    <name type="scientific">Nonomuraea insulae</name>
    <dbReference type="NCBI Taxonomy" id="1616787"/>
    <lineage>
        <taxon>Bacteria</taxon>
        <taxon>Bacillati</taxon>
        <taxon>Actinomycetota</taxon>
        <taxon>Actinomycetes</taxon>
        <taxon>Streptosporangiales</taxon>
        <taxon>Streptosporangiaceae</taxon>
        <taxon>Nonomuraea</taxon>
    </lineage>
</organism>
<comment type="caution">
    <text evidence="1">The sequence shown here is derived from an EMBL/GenBank/DDBJ whole genome shotgun (WGS) entry which is preliminary data.</text>
</comment>
<evidence type="ECO:0000313" key="1">
    <source>
        <dbReference type="EMBL" id="MFC5829166.1"/>
    </source>
</evidence>
<dbReference type="RefSeq" id="WP_379518656.1">
    <property type="nucleotide sequence ID" value="NZ_JBHSPA010000045.1"/>
</dbReference>
<name>A0ABW1CXK6_9ACTN</name>
<gene>
    <name evidence="1" type="ORF">ACFPZ3_35330</name>
</gene>
<keyword evidence="2" id="KW-1185">Reference proteome</keyword>
<proteinExistence type="predicted"/>
<protein>
    <recommendedName>
        <fullName evidence="3">Tetratricopeptide repeat protein</fullName>
    </recommendedName>
</protein>
<dbReference type="SUPFAM" id="SSF48452">
    <property type="entry name" value="TPR-like"/>
    <property type="match status" value="1"/>
</dbReference>
<dbReference type="EMBL" id="JBHSPA010000045">
    <property type="protein sequence ID" value="MFC5829166.1"/>
    <property type="molecule type" value="Genomic_DNA"/>
</dbReference>
<accession>A0ABW1CXK6</accession>
<dbReference type="Gene3D" id="1.25.40.10">
    <property type="entry name" value="Tetratricopeptide repeat domain"/>
    <property type="match status" value="1"/>
</dbReference>
<dbReference type="InterPro" id="IPR011990">
    <property type="entry name" value="TPR-like_helical_dom_sf"/>
</dbReference>